<dbReference type="Proteomes" id="UP001341840">
    <property type="component" value="Unassembled WGS sequence"/>
</dbReference>
<evidence type="ECO:0000313" key="2">
    <source>
        <dbReference type="EMBL" id="MED6194515.1"/>
    </source>
</evidence>
<comment type="caution">
    <text evidence="2">The sequence shown here is derived from an EMBL/GenBank/DDBJ whole genome shotgun (WGS) entry which is preliminary data.</text>
</comment>
<dbReference type="EMBL" id="JASCZI010211568">
    <property type="protein sequence ID" value="MED6194515.1"/>
    <property type="molecule type" value="Genomic_DNA"/>
</dbReference>
<sequence length="92" mass="10382">MPIAQRDRLTSSVKGTCFFRRGATGSSLRKPRSWELIPPSEGWMFDADNEKEIGGMEPSVKKEESSEEDPKEDPEEEEEEPNESNNPEDGIP</sequence>
<feature type="compositionally biased region" description="Low complexity" evidence="1">
    <location>
        <begin position="83"/>
        <end position="92"/>
    </location>
</feature>
<proteinExistence type="predicted"/>
<feature type="region of interest" description="Disordered" evidence="1">
    <location>
        <begin position="38"/>
        <end position="92"/>
    </location>
</feature>
<gene>
    <name evidence="2" type="ORF">PIB30_029424</name>
</gene>
<name>A0ABU6XBF1_9FABA</name>
<protein>
    <submittedName>
        <fullName evidence="2">Uncharacterized protein</fullName>
    </submittedName>
</protein>
<reference evidence="2 3" key="1">
    <citation type="journal article" date="2023" name="Plants (Basel)">
        <title>Bridging the Gap: Combining Genomics and Transcriptomics Approaches to Understand Stylosanthes scabra, an Orphan Legume from the Brazilian Caatinga.</title>
        <authorList>
            <person name="Ferreira-Neto J.R.C."/>
            <person name="da Silva M.D."/>
            <person name="Binneck E."/>
            <person name="de Melo N.F."/>
            <person name="da Silva R.H."/>
            <person name="de Melo A.L.T.M."/>
            <person name="Pandolfi V."/>
            <person name="Bustamante F.O."/>
            <person name="Brasileiro-Vidal A.C."/>
            <person name="Benko-Iseppon A.M."/>
        </authorList>
    </citation>
    <scope>NUCLEOTIDE SEQUENCE [LARGE SCALE GENOMIC DNA]</scope>
    <source>
        <tissue evidence="2">Leaves</tissue>
    </source>
</reference>
<feature type="compositionally biased region" description="Acidic residues" evidence="1">
    <location>
        <begin position="65"/>
        <end position="82"/>
    </location>
</feature>
<keyword evidence="3" id="KW-1185">Reference proteome</keyword>
<evidence type="ECO:0000256" key="1">
    <source>
        <dbReference type="SAM" id="MobiDB-lite"/>
    </source>
</evidence>
<accession>A0ABU6XBF1</accession>
<organism evidence="2 3">
    <name type="scientific">Stylosanthes scabra</name>
    <dbReference type="NCBI Taxonomy" id="79078"/>
    <lineage>
        <taxon>Eukaryota</taxon>
        <taxon>Viridiplantae</taxon>
        <taxon>Streptophyta</taxon>
        <taxon>Embryophyta</taxon>
        <taxon>Tracheophyta</taxon>
        <taxon>Spermatophyta</taxon>
        <taxon>Magnoliopsida</taxon>
        <taxon>eudicotyledons</taxon>
        <taxon>Gunneridae</taxon>
        <taxon>Pentapetalae</taxon>
        <taxon>rosids</taxon>
        <taxon>fabids</taxon>
        <taxon>Fabales</taxon>
        <taxon>Fabaceae</taxon>
        <taxon>Papilionoideae</taxon>
        <taxon>50 kb inversion clade</taxon>
        <taxon>dalbergioids sensu lato</taxon>
        <taxon>Dalbergieae</taxon>
        <taxon>Pterocarpus clade</taxon>
        <taxon>Stylosanthes</taxon>
    </lineage>
</organism>
<feature type="non-terminal residue" evidence="2">
    <location>
        <position position="92"/>
    </location>
</feature>
<evidence type="ECO:0000313" key="3">
    <source>
        <dbReference type="Proteomes" id="UP001341840"/>
    </source>
</evidence>
<feature type="compositionally biased region" description="Basic and acidic residues" evidence="1">
    <location>
        <begin position="48"/>
        <end position="64"/>
    </location>
</feature>